<feature type="domain" description="DNAJC11-like beta-barrel" evidence="4">
    <location>
        <begin position="81"/>
        <end position="289"/>
    </location>
</feature>
<dbReference type="AlphaFoldDB" id="D8S0T8"/>
<evidence type="ECO:0000256" key="1">
    <source>
        <dbReference type="ARBA" id="ARBA00023186"/>
    </source>
</evidence>
<protein>
    <submittedName>
        <fullName evidence="5">Uncharacterized protein</fullName>
    </submittedName>
</protein>
<evidence type="ECO:0000259" key="3">
    <source>
        <dbReference type="Pfam" id="PF11875"/>
    </source>
</evidence>
<name>D8S0T8_SELML</name>
<dbReference type="FunCoup" id="D8S0T8">
    <property type="interactions" value="4310"/>
</dbReference>
<feature type="compositionally biased region" description="Acidic residues" evidence="2">
    <location>
        <begin position="562"/>
        <end position="571"/>
    </location>
</feature>
<feature type="domain" description="DnaJ-like protein C11 C-terminal" evidence="3">
    <location>
        <begin position="320"/>
        <end position="410"/>
    </location>
</feature>
<dbReference type="STRING" id="88036.D8S0T8"/>
<feature type="region of interest" description="Disordered" evidence="2">
    <location>
        <begin position="538"/>
        <end position="571"/>
    </location>
</feature>
<keyword evidence="1" id="KW-0143">Chaperone</keyword>
<feature type="region of interest" description="Disordered" evidence="2">
    <location>
        <begin position="436"/>
        <end position="486"/>
    </location>
</feature>
<feature type="compositionally biased region" description="Basic and acidic residues" evidence="2">
    <location>
        <begin position="543"/>
        <end position="560"/>
    </location>
</feature>
<gene>
    <name evidence="5" type="ORF">SELMODRAFT_416921</name>
</gene>
<evidence type="ECO:0000313" key="6">
    <source>
        <dbReference type="Proteomes" id="UP000001514"/>
    </source>
</evidence>
<dbReference type="InterPro" id="IPR024586">
    <property type="entry name" value="DnaJ-like_C11_C"/>
</dbReference>
<keyword evidence="6" id="KW-1185">Reference proteome</keyword>
<dbReference type="PANTHER" id="PTHR44914">
    <property type="entry name" value="CHAPERONE PROTEIN DNAJ 13"/>
    <property type="match status" value="1"/>
</dbReference>
<feature type="compositionally biased region" description="Basic and acidic residues" evidence="2">
    <location>
        <begin position="436"/>
        <end position="447"/>
    </location>
</feature>
<feature type="region of interest" description="Disordered" evidence="2">
    <location>
        <begin position="1"/>
        <end position="20"/>
    </location>
</feature>
<dbReference type="Pfam" id="PF11875">
    <property type="entry name" value="DnaJ-like_C11_C"/>
    <property type="match status" value="1"/>
</dbReference>
<dbReference type="InterPro" id="IPR042162">
    <property type="entry name" value="AtJ13"/>
</dbReference>
<dbReference type="HOGENOM" id="CLU_477694_0_0_1"/>
<accession>D8S0T8</accession>
<dbReference type="InParanoid" id="D8S0T8"/>
<reference evidence="5 6" key="1">
    <citation type="journal article" date="2011" name="Science">
        <title>The Selaginella genome identifies genetic changes associated with the evolution of vascular plants.</title>
        <authorList>
            <person name="Banks J.A."/>
            <person name="Nishiyama T."/>
            <person name="Hasebe M."/>
            <person name="Bowman J.L."/>
            <person name="Gribskov M."/>
            <person name="dePamphilis C."/>
            <person name="Albert V.A."/>
            <person name="Aono N."/>
            <person name="Aoyama T."/>
            <person name="Ambrose B.A."/>
            <person name="Ashton N.W."/>
            <person name="Axtell M.J."/>
            <person name="Barker E."/>
            <person name="Barker M.S."/>
            <person name="Bennetzen J.L."/>
            <person name="Bonawitz N.D."/>
            <person name="Chapple C."/>
            <person name="Cheng C."/>
            <person name="Correa L.G."/>
            <person name="Dacre M."/>
            <person name="DeBarry J."/>
            <person name="Dreyer I."/>
            <person name="Elias M."/>
            <person name="Engstrom E.M."/>
            <person name="Estelle M."/>
            <person name="Feng L."/>
            <person name="Finet C."/>
            <person name="Floyd S.K."/>
            <person name="Frommer W.B."/>
            <person name="Fujita T."/>
            <person name="Gramzow L."/>
            <person name="Gutensohn M."/>
            <person name="Harholt J."/>
            <person name="Hattori M."/>
            <person name="Heyl A."/>
            <person name="Hirai T."/>
            <person name="Hiwatashi Y."/>
            <person name="Ishikawa M."/>
            <person name="Iwata M."/>
            <person name="Karol K.G."/>
            <person name="Koehler B."/>
            <person name="Kolukisaoglu U."/>
            <person name="Kubo M."/>
            <person name="Kurata T."/>
            <person name="Lalonde S."/>
            <person name="Li K."/>
            <person name="Li Y."/>
            <person name="Litt A."/>
            <person name="Lyons E."/>
            <person name="Manning G."/>
            <person name="Maruyama T."/>
            <person name="Michael T.P."/>
            <person name="Mikami K."/>
            <person name="Miyazaki S."/>
            <person name="Morinaga S."/>
            <person name="Murata T."/>
            <person name="Mueller-Roeber B."/>
            <person name="Nelson D.R."/>
            <person name="Obara M."/>
            <person name="Oguri Y."/>
            <person name="Olmstead R.G."/>
            <person name="Onodera N."/>
            <person name="Petersen B.L."/>
            <person name="Pils B."/>
            <person name="Prigge M."/>
            <person name="Rensing S.A."/>
            <person name="Riano-Pachon D.M."/>
            <person name="Roberts A.W."/>
            <person name="Sato Y."/>
            <person name="Scheller H.V."/>
            <person name="Schulz B."/>
            <person name="Schulz C."/>
            <person name="Shakirov E.V."/>
            <person name="Shibagaki N."/>
            <person name="Shinohara N."/>
            <person name="Shippen D.E."/>
            <person name="Soerensen I."/>
            <person name="Sotooka R."/>
            <person name="Sugimoto N."/>
            <person name="Sugita M."/>
            <person name="Sumikawa N."/>
            <person name="Tanurdzic M."/>
            <person name="Theissen G."/>
            <person name="Ulvskov P."/>
            <person name="Wakazuki S."/>
            <person name="Weng J.K."/>
            <person name="Willats W.W."/>
            <person name="Wipf D."/>
            <person name="Wolf P.G."/>
            <person name="Yang L."/>
            <person name="Zimmer A.D."/>
            <person name="Zhu Q."/>
            <person name="Mitros T."/>
            <person name="Hellsten U."/>
            <person name="Loque D."/>
            <person name="Otillar R."/>
            <person name="Salamov A."/>
            <person name="Schmutz J."/>
            <person name="Shapiro H."/>
            <person name="Lindquist E."/>
            <person name="Lucas S."/>
            <person name="Rokhsar D."/>
            <person name="Grigoriev I.V."/>
        </authorList>
    </citation>
    <scope>NUCLEOTIDE SEQUENCE [LARGE SCALE GENOMIC DNA]</scope>
</reference>
<dbReference type="EMBL" id="GL377597">
    <property type="protein sequence ID" value="EFJ22105.1"/>
    <property type="molecule type" value="Genomic_DNA"/>
</dbReference>
<dbReference type="Proteomes" id="UP000001514">
    <property type="component" value="Unassembled WGS sequence"/>
</dbReference>
<dbReference type="eggNOG" id="KOG0718">
    <property type="taxonomic scope" value="Eukaryota"/>
</dbReference>
<feature type="compositionally biased region" description="Low complexity" evidence="2">
    <location>
        <begin position="452"/>
        <end position="467"/>
    </location>
</feature>
<dbReference type="Gramene" id="EFJ22105">
    <property type="protein sequence ID" value="EFJ22105"/>
    <property type="gene ID" value="SELMODRAFT_416921"/>
</dbReference>
<dbReference type="KEGG" id="smo:SELMODRAFT_416921"/>
<proteinExistence type="predicted"/>
<evidence type="ECO:0000256" key="2">
    <source>
        <dbReference type="SAM" id="MobiDB-lite"/>
    </source>
</evidence>
<evidence type="ECO:0000259" key="4">
    <source>
        <dbReference type="Pfam" id="PF22774"/>
    </source>
</evidence>
<sequence length="571" mass="61482">MRADSGSSTSPPSVTTTSHPWSLVKLKTREEVRNEYEKLQARKVEQKLASHILHSRSMVIYLSLVKAMRSSLLKGAALTAMGMTTQIQAQMSKKDTVLAGGNMFLRRNMGGGSMTGVLRHQYCPATSLEFMATLGLRSVLNWQITRQISSHSSGTLSLSYLLRSGHVTLGESWTRQIAENTTATLLLFLGPDPNQAGLVLGWQHKGTKNSISSEIKAGPAAAGISGQVTRQLSGKSKGKVSARLGSTGVELEIGGERSISDHSSAGMFCVIGLQGVSWKFRFTRGGQKFVVPLLLAARFDPVVALGALLLPSTLYVVLKETGGLIIAKAIYGDLKARDGNVSGEDTPPTIDVTIPLQFLVDDSGQLKLHAGLMGFCDPCPGQPKQLVVSYTLQGSQFKALVDDYEELMIPQEAHKLSSKDFIRVPSAIQPWQLREKGGEIKGPDGHQHSHAAHPAPNAPSSSIARPSCRNRYMGPNTARATPGFPEKMDITRANAAHSNTRVRGVVPDLRQTFGIAEDLPGRELTRDALLVAAFVREDEEGVGGEHVDQVEGEDGAKPDPEVGLEEIDQGE</sequence>
<evidence type="ECO:0000313" key="5">
    <source>
        <dbReference type="EMBL" id="EFJ22105.1"/>
    </source>
</evidence>
<dbReference type="InterPro" id="IPR055225">
    <property type="entry name" value="DNAJC11-like_beta-barrel"/>
</dbReference>
<organism evidence="6">
    <name type="scientific">Selaginella moellendorffii</name>
    <name type="common">Spikemoss</name>
    <dbReference type="NCBI Taxonomy" id="88036"/>
    <lineage>
        <taxon>Eukaryota</taxon>
        <taxon>Viridiplantae</taxon>
        <taxon>Streptophyta</taxon>
        <taxon>Embryophyta</taxon>
        <taxon>Tracheophyta</taxon>
        <taxon>Lycopodiopsida</taxon>
        <taxon>Selaginellales</taxon>
        <taxon>Selaginellaceae</taxon>
        <taxon>Selaginella</taxon>
    </lineage>
</organism>
<dbReference type="Pfam" id="PF22774">
    <property type="entry name" value="DNAJC11_beta-barrel"/>
    <property type="match status" value="1"/>
</dbReference>
<dbReference type="PANTHER" id="PTHR44914:SF1">
    <property type="entry name" value="CHAPERONE PROTEIN DNAJ 13"/>
    <property type="match status" value="1"/>
</dbReference>